<name>A0ACB9AEA7_CICIN</name>
<comment type="caution">
    <text evidence="1">The sequence shown here is derived from an EMBL/GenBank/DDBJ whole genome shotgun (WGS) entry which is preliminary data.</text>
</comment>
<sequence length="117" mass="13207">MTQKGLIYNFVAKGAVVLAEHTNVSTVAVQCLQKFPSGSSKYTYSCDGYTFNFLRDTGFVICNLIMLLNLVLSCLVRCGIRLQIGSANLSLCRHSVCLWCNQQWEDSYNAYKLFFCH</sequence>
<organism evidence="1 2">
    <name type="scientific">Cichorium intybus</name>
    <name type="common">Chicory</name>
    <dbReference type="NCBI Taxonomy" id="13427"/>
    <lineage>
        <taxon>Eukaryota</taxon>
        <taxon>Viridiplantae</taxon>
        <taxon>Streptophyta</taxon>
        <taxon>Embryophyta</taxon>
        <taxon>Tracheophyta</taxon>
        <taxon>Spermatophyta</taxon>
        <taxon>Magnoliopsida</taxon>
        <taxon>eudicotyledons</taxon>
        <taxon>Gunneridae</taxon>
        <taxon>Pentapetalae</taxon>
        <taxon>asterids</taxon>
        <taxon>campanulids</taxon>
        <taxon>Asterales</taxon>
        <taxon>Asteraceae</taxon>
        <taxon>Cichorioideae</taxon>
        <taxon>Cichorieae</taxon>
        <taxon>Cichoriinae</taxon>
        <taxon>Cichorium</taxon>
    </lineage>
</organism>
<dbReference type="Proteomes" id="UP001055811">
    <property type="component" value="Linkage Group LG07"/>
</dbReference>
<reference evidence="2" key="1">
    <citation type="journal article" date="2022" name="Mol. Ecol. Resour.">
        <title>The genomes of chicory, endive, great burdock and yacon provide insights into Asteraceae palaeo-polyploidization history and plant inulin production.</title>
        <authorList>
            <person name="Fan W."/>
            <person name="Wang S."/>
            <person name="Wang H."/>
            <person name="Wang A."/>
            <person name="Jiang F."/>
            <person name="Liu H."/>
            <person name="Zhao H."/>
            <person name="Xu D."/>
            <person name="Zhang Y."/>
        </authorList>
    </citation>
    <scope>NUCLEOTIDE SEQUENCE [LARGE SCALE GENOMIC DNA]</scope>
    <source>
        <strain evidence="2">cv. Punajuju</strain>
    </source>
</reference>
<gene>
    <name evidence="1" type="ORF">L2E82_37652</name>
</gene>
<accession>A0ACB9AEA7</accession>
<evidence type="ECO:0000313" key="1">
    <source>
        <dbReference type="EMBL" id="KAI3708482.1"/>
    </source>
</evidence>
<keyword evidence="2" id="KW-1185">Reference proteome</keyword>
<dbReference type="EMBL" id="CM042015">
    <property type="protein sequence ID" value="KAI3708482.1"/>
    <property type="molecule type" value="Genomic_DNA"/>
</dbReference>
<protein>
    <submittedName>
        <fullName evidence="1">Uncharacterized protein</fullName>
    </submittedName>
</protein>
<proteinExistence type="predicted"/>
<evidence type="ECO:0000313" key="2">
    <source>
        <dbReference type="Proteomes" id="UP001055811"/>
    </source>
</evidence>
<reference evidence="1 2" key="2">
    <citation type="journal article" date="2022" name="Mol. Ecol. Resour.">
        <title>The genomes of chicory, endive, great burdock and yacon provide insights into Asteraceae paleo-polyploidization history and plant inulin production.</title>
        <authorList>
            <person name="Fan W."/>
            <person name="Wang S."/>
            <person name="Wang H."/>
            <person name="Wang A."/>
            <person name="Jiang F."/>
            <person name="Liu H."/>
            <person name="Zhao H."/>
            <person name="Xu D."/>
            <person name="Zhang Y."/>
        </authorList>
    </citation>
    <scope>NUCLEOTIDE SEQUENCE [LARGE SCALE GENOMIC DNA]</scope>
    <source>
        <strain evidence="2">cv. Punajuju</strain>
        <tissue evidence="1">Leaves</tissue>
    </source>
</reference>